<keyword evidence="2" id="KW-1133">Transmembrane helix</keyword>
<evidence type="ECO:0000256" key="1">
    <source>
        <dbReference type="SAM" id="MobiDB-lite"/>
    </source>
</evidence>
<protein>
    <submittedName>
        <fullName evidence="3">Uncharacterized protein</fullName>
    </submittedName>
</protein>
<dbReference type="AlphaFoldDB" id="A0A0G3HGL2"/>
<dbReference type="KEGG" id="cut:CUTER_01210"/>
<gene>
    <name evidence="3" type="ORF">CUTER_01210</name>
</gene>
<keyword evidence="4" id="KW-1185">Reference proteome</keyword>
<accession>A0A0G3HGL2</accession>
<feature type="transmembrane region" description="Helical" evidence="2">
    <location>
        <begin position="184"/>
        <end position="206"/>
    </location>
</feature>
<sequence length="264" mass="27178">MADNNQLTVAEILARAKQANPDDAPTSRRRRRRSVDNGGVSVAELTGELAAVKSDPAQARHSNVPLDSQAQEAADDAAPAEPVAPAAPVAAPDAARQSPSNDETTIIEKVRPGARVGGSTPVSAQPVEETTLLPKVDDPAPAPAPVAPEQVPNQAAEKAAEDSLPLANFSDHERVLDEEESYSAGAVLGLILLCVVLGALVFLGFHQLWGRFPVWACAAAGVVVTLVMIIGVKVMRAGRAGAAMALAGLAGLAITFGPAVLIFT</sequence>
<dbReference type="Proteomes" id="UP000035548">
    <property type="component" value="Chromosome"/>
</dbReference>
<organism evidence="3 4">
    <name type="scientific">Corynebacterium uterequi</name>
    <dbReference type="NCBI Taxonomy" id="1072256"/>
    <lineage>
        <taxon>Bacteria</taxon>
        <taxon>Bacillati</taxon>
        <taxon>Actinomycetota</taxon>
        <taxon>Actinomycetes</taxon>
        <taxon>Mycobacteriales</taxon>
        <taxon>Corynebacteriaceae</taxon>
        <taxon>Corynebacterium</taxon>
    </lineage>
</organism>
<keyword evidence="2" id="KW-0472">Membrane</keyword>
<evidence type="ECO:0000313" key="4">
    <source>
        <dbReference type="Proteomes" id="UP000035548"/>
    </source>
</evidence>
<feature type="region of interest" description="Disordered" evidence="1">
    <location>
        <begin position="14"/>
        <end position="154"/>
    </location>
</feature>
<evidence type="ECO:0000313" key="3">
    <source>
        <dbReference type="EMBL" id="AKK10262.1"/>
    </source>
</evidence>
<dbReference type="EMBL" id="CP011546">
    <property type="protein sequence ID" value="AKK10262.1"/>
    <property type="molecule type" value="Genomic_DNA"/>
</dbReference>
<dbReference type="STRING" id="1072256.CUTER_01210"/>
<name>A0A0G3HGL2_9CORY</name>
<dbReference type="PATRIC" id="fig|1072256.5.peg.231"/>
<keyword evidence="2" id="KW-0812">Transmembrane</keyword>
<dbReference type="OrthoDB" id="4428184at2"/>
<feature type="transmembrane region" description="Helical" evidence="2">
    <location>
        <begin position="212"/>
        <end position="232"/>
    </location>
</feature>
<reference evidence="4" key="2">
    <citation type="submission" date="2015-05" db="EMBL/GenBank/DDBJ databases">
        <title>Complete genome sequence of Corynebacterium uterequi DSM 45634, isolated from the uterus of a maiden mare.</title>
        <authorList>
            <person name="Ruckert C."/>
            <person name="Albersmeier A."/>
            <person name="Winkler A."/>
            <person name="Tauch A."/>
        </authorList>
    </citation>
    <scope>NUCLEOTIDE SEQUENCE [LARGE SCALE GENOMIC DNA]</scope>
    <source>
        <strain evidence="4">DSM 45634</strain>
    </source>
</reference>
<feature type="transmembrane region" description="Helical" evidence="2">
    <location>
        <begin position="244"/>
        <end position="263"/>
    </location>
</feature>
<dbReference type="RefSeq" id="WP_047258888.1">
    <property type="nucleotide sequence ID" value="NZ_CP011546.1"/>
</dbReference>
<proteinExistence type="predicted"/>
<evidence type="ECO:0000256" key="2">
    <source>
        <dbReference type="SAM" id="Phobius"/>
    </source>
</evidence>
<feature type="compositionally biased region" description="Low complexity" evidence="1">
    <location>
        <begin position="69"/>
        <end position="95"/>
    </location>
</feature>
<reference evidence="3 4" key="1">
    <citation type="journal article" date="2015" name="Genome Announc.">
        <title>Virulence Factor Genes Detected in the Complete Genome Sequence of Corynebacterium uterequi DSM 45634, Isolated from the Uterus of a Maiden Mare.</title>
        <authorList>
            <person name="Ruckert C."/>
            <person name="Kriete M."/>
            <person name="Jaenicke S."/>
            <person name="Winkler A."/>
            <person name="Tauch A."/>
        </authorList>
    </citation>
    <scope>NUCLEOTIDE SEQUENCE [LARGE SCALE GENOMIC DNA]</scope>
    <source>
        <strain evidence="3 4">DSM 45634</strain>
    </source>
</reference>